<keyword evidence="2" id="KW-1003">Cell membrane</keyword>
<accession>A0A1F4ZCD8</accession>
<dbReference type="GO" id="GO:0016763">
    <property type="term" value="F:pentosyltransferase activity"/>
    <property type="evidence" value="ECO:0007669"/>
    <property type="project" value="TreeGrafter"/>
</dbReference>
<proteinExistence type="predicted"/>
<dbReference type="PANTHER" id="PTHR33908">
    <property type="entry name" value="MANNOSYLTRANSFERASE YKCB-RELATED"/>
    <property type="match status" value="1"/>
</dbReference>
<dbReference type="GO" id="GO:0009103">
    <property type="term" value="P:lipopolysaccharide biosynthetic process"/>
    <property type="evidence" value="ECO:0007669"/>
    <property type="project" value="UniProtKB-ARBA"/>
</dbReference>
<dbReference type="STRING" id="1797259.A2989_01265"/>
<keyword evidence="5 8" id="KW-0812">Transmembrane</keyword>
<feature type="transmembrane region" description="Helical" evidence="8">
    <location>
        <begin position="90"/>
        <end position="109"/>
    </location>
</feature>
<evidence type="ECO:0000256" key="2">
    <source>
        <dbReference type="ARBA" id="ARBA00022475"/>
    </source>
</evidence>
<dbReference type="InterPro" id="IPR050297">
    <property type="entry name" value="LipidA_mod_glycosyltrf_83"/>
</dbReference>
<keyword evidence="6 8" id="KW-1133">Transmembrane helix</keyword>
<dbReference type="GO" id="GO:0005886">
    <property type="term" value="C:plasma membrane"/>
    <property type="evidence" value="ECO:0007669"/>
    <property type="project" value="UniProtKB-SubCell"/>
</dbReference>
<evidence type="ECO:0008006" key="11">
    <source>
        <dbReference type="Google" id="ProtNLM"/>
    </source>
</evidence>
<dbReference type="Proteomes" id="UP000177080">
    <property type="component" value="Unassembled WGS sequence"/>
</dbReference>
<protein>
    <recommendedName>
        <fullName evidence="11">Glycosyltransferase RgtA/B/C/D-like domain-containing protein</fullName>
    </recommendedName>
</protein>
<feature type="transmembrane region" description="Helical" evidence="8">
    <location>
        <begin position="163"/>
        <end position="189"/>
    </location>
</feature>
<organism evidence="9 10">
    <name type="scientific">Candidatus Amesbacteria bacterium RIFCSPLOWO2_01_FULL_48_25</name>
    <dbReference type="NCBI Taxonomy" id="1797259"/>
    <lineage>
        <taxon>Bacteria</taxon>
        <taxon>Candidatus Amesiibacteriota</taxon>
    </lineage>
</organism>
<comment type="subcellular location">
    <subcellularLocation>
        <location evidence="1">Cell membrane</location>
        <topology evidence="1">Multi-pass membrane protein</topology>
    </subcellularLocation>
</comment>
<feature type="transmembrane region" description="Helical" evidence="8">
    <location>
        <begin position="285"/>
        <end position="307"/>
    </location>
</feature>
<feature type="transmembrane region" description="Helical" evidence="8">
    <location>
        <begin position="319"/>
        <end position="335"/>
    </location>
</feature>
<evidence type="ECO:0000256" key="3">
    <source>
        <dbReference type="ARBA" id="ARBA00022676"/>
    </source>
</evidence>
<feature type="transmembrane region" description="Helical" evidence="8">
    <location>
        <begin position="341"/>
        <end position="360"/>
    </location>
</feature>
<evidence type="ECO:0000313" key="10">
    <source>
        <dbReference type="Proteomes" id="UP000177080"/>
    </source>
</evidence>
<comment type="caution">
    <text evidence="9">The sequence shown here is derived from an EMBL/GenBank/DDBJ whole genome shotgun (WGS) entry which is preliminary data.</text>
</comment>
<keyword evidence="4" id="KW-0808">Transferase</keyword>
<reference evidence="9 10" key="1">
    <citation type="journal article" date="2016" name="Nat. Commun.">
        <title>Thousands of microbial genomes shed light on interconnected biogeochemical processes in an aquifer system.</title>
        <authorList>
            <person name="Anantharaman K."/>
            <person name="Brown C.T."/>
            <person name="Hug L.A."/>
            <person name="Sharon I."/>
            <person name="Castelle C.J."/>
            <person name="Probst A.J."/>
            <person name="Thomas B.C."/>
            <person name="Singh A."/>
            <person name="Wilkins M.J."/>
            <person name="Karaoz U."/>
            <person name="Brodie E.L."/>
            <person name="Williams K.H."/>
            <person name="Hubbard S.S."/>
            <person name="Banfield J.F."/>
        </authorList>
    </citation>
    <scope>NUCLEOTIDE SEQUENCE [LARGE SCALE GENOMIC DNA]</scope>
</reference>
<dbReference type="EMBL" id="MEXN01000003">
    <property type="protein sequence ID" value="OGD04009.1"/>
    <property type="molecule type" value="Genomic_DNA"/>
</dbReference>
<keyword evidence="3" id="KW-0328">Glycosyltransferase</keyword>
<evidence type="ECO:0000256" key="6">
    <source>
        <dbReference type="ARBA" id="ARBA00022989"/>
    </source>
</evidence>
<gene>
    <name evidence="9" type="ORF">A2989_01265</name>
</gene>
<feature type="transmembrane region" description="Helical" evidence="8">
    <location>
        <begin position="116"/>
        <end position="132"/>
    </location>
</feature>
<feature type="transmembrane region" description="Helical" evidence="8">
    <location>
        <begin position="372"/>
        <end position="389"/>
    </location>
</feature>
<dbReference type="PANTHER" id="PTHR33908:SF11">
    <property type="entry name" value="MEMBRANE PROTEIN"/>
    <property type="match status" value="1"/>
</dbReference>
<evidence type="ECO:0000256" key="7">
    <source>
        <dbReference type="ARBA" id="ARBA00023136"/>
    </source>
</evidence>
<evidence type="ECO:0000256" key="8">
    <source>
        <dbReference type="SAM" id="Phobius"/>
    </source>
</evidence>
<keyword evidence="7 8" id="KW-0472">Membrane</keyword>
<name>A0A1F4ZCD8_9BACT</name>
<evidence type="ECO:0000256" key="5">
    <source>
        <dbReference type="ARBA" id="ARBA00022692"/>
    </source>
</evidence>
<evidence type="ECO:0000256" key="1">
    <source>
        <dbReference type="ARBA" id="ARBA00004651"/>
    </source>
</evidence>
<evidence type="ECO:0000256" key="4">
    <source>
        <dbReference type="ARBA" id="ARBA00022679"/>
    </source>
</evidence>
<dbReference type="AlphaFoldDB" id="A0A1F4ZCD8"/>
<evidence type="ECO:0000313" key="9">
    <source>
        <dbReference type="EMBL" id="OGD04009.1"/>
    </source>
</evidence>
<sequence>MQKTYLFLILILAIFLRVVYLDKFPPSLNWDEVSHAYNAYSLLRTGRDQWGQVLPLVSFRAYGDYPAPINLYFTVPFVFLFGPTDFTARFPHALIGTVGVIPIFAAAYYWRKNFKLALLASLLFAITPWALFPSRAVFQSNWALFLMSIFLALYLRSSFRLSFLFLGLSLFSYHNARILIPLFAIFLLVYFRRHIFFILAVLGLSELILLSPTSLARGNWVGILDPGVISGIEQSRVASSLPAPFPRLIYNRPAYLASQFASHFLGYFSPQFLALSGGTQFQYSLPGFGVLLWPEAVFFYLGLTLILFKLKSSSPSDKLLLAWLFLAPFPAAITRDEFAVIRSNLMIPPLVLISAWGVWWSWRRLKTRFRKIYIFAILISFFISLDLYLENYLMKYPVNYSQSWQFGYKAAVNYVKNHYLDYDQIIFTKRYGEPHEFVAFYWPWDPADFQAHASWDFHANWYWINGLDKIKFVVDREMADTVANLPTGKKYLIVSDPDFPTSGRDLNQINFLDNKPAFIIKEI</sequence>